<dbReference type="PANTHER" id="PTHR30574">
    <property type="entry name" value="INNER MEMBRANE PROTEIN YEDE"/>
    <property type="match status" value="1"/>
</dbReference>
<feature type="transmembrane region" description="Helical" evidence="9">
    <location>
        <begin position="293"/>
        <end position="315"/>
    </location>
</feature>
<dbReference type="EMBL" id="FNOI01000002">
    <property type="protein sequence ID" value="SDW61261.1"/>
    <property type="molecule type" value="Genomic_DNA"/>
</dbReference>
<dbReference type="InterPro" id="IPR007272">
    <property type="entry name" value="Sulf_transp_TsuA/YedE"/>
</dbReference>
<feature type="transmembrane region" description="Helical" evidence="9">
    <location>
        <begin position="6"/>
        <end position="28"/>
    </location>
</feature>
<sequence>MLDNLPDVWALTIIGFAGGAVLGLAARLGRFCTLGAIEDFLYQGSSVRLRMWALAIAVATFGSFALVAAGHLDLSQTTYQQTAWSPPASILGGLLFGYGMSLAGNCGFGALARFGGGDLRSFVIVLVMGVAAYVMLSGPLAAMREAFVESTTLPTSYLGYADLAAAIVGAPVSIIGMAIAACIGVAAFSSKQLRRDKNALIWGCSVGLAIVSGWAGTQWVANTGFSATTVHSHTYTVPLGETLIFLMTASGGGLSFGVGSVFGVLVGAFSGSLIKGHFRWEACEDPRELKRQFLGATLMGFGAVLAVGCTIGQGISAFSVLAFSAPVTFAAIFAGAALGLRQLITGFSTSY</sequence>
<keyword evidence="6 9" id="KW-1133">Transmembrane helix</keyword>
<evidence type="ECO:0000256" key="9">
    <source>
        <dbReference type="SAM" id="Phobius"/>
    </source>
</evidence>
<evidence type="ECO:0000256" key="2">
    <source>
        <dbReference type="ARBA" id="ARBA00022448"/>
    </source>
</evidence>
<evidence type="ECO:0000256" key="4">
    <source>
        <dbReference type="ARBA" id="ARBA00022519"/>
    </source>
</evidence>
<feature type="transmembrane region" description="Helical" evidence="9">
    <location>
        <begin position="123"/>
        <end position="143"/>
    </location>
</feature>
<comment type="subcellular location">
    <subcellularLocation>
        <location evidence="1">Cell inner membrane</location>
        <topology evidence="1">Multi-pass membrane protein</topology>
    </subcellularLocation>
</comment>
<feature type="transmembrane region" description="Helical" evidence="9">
    <location>
        <begin position="90"/>
        <end position="111"/>
    </location>
</feature>
<evidence type="ECO:0000256" key="1">
    <source>
        <dbReference type="ARBA" id="ARBA00004429"/>
    </source>
</evidence>
<evidence type="ECO:0000313" key="10">
    <source>
        <dbReference type="EMBL" id="SDW61261.1"/>
    </source>
</evidence>
<evidence type="ECO:0000256" key="3">
    <source>
        <dbReference type="ARBA" id="ARBA00022475"/>
    </source>
</evidence>
<keyword evidence="7 9" id="KW-0472">Membrane</keyword>
<proteinExistence type="inferred from homology"/>
<dbReference type="Proteomes" id="UP000199441">
    <property type="component" value="Unassembled WGS sequence"/>
</dbReference>
<protein>
    <submittedName>
        <fullName evidence="10">Uncharacterized protein</fullName>
    </submittedName>
</protein>
<evidence type="ECO:0000313" key="11">
    <source>
        <dbReference type="Proteomes" id="UP000199441"/>
    </source>
</evidence>
<keyword evidence="11" id="KW-1185">Reference proteome</keyword>
<dbReference type="RefSeq" id="WP_089946694.1">
    <property type="nucleotide sequence ID" value="NZ_FNOI01000002.1"/>
</dbReference>
<accession>A0A1H2UYV9</accession>
<reference evidence="11" key="1">
    <citation type="submission" date="2016-10" db="EMBL/GenBank/DDBJ databases">
        <authorList>
            <person name="Varghese N."/>
            <person name="Submissions S."/>
        </authorList>
    </citation>
    <scope>NUCLEOTIDE SEQUENCE [LARGE SCALE GENOMIC DNA]</scope>
    <source>
        <strain evidence="11">DSM 26922</strain>
    </source>
</reference>
<organism evidence="10 11">
    <name type="scientific">Litoreibacter albidus</name>
    <dbReference type="NCBI Taxonomy" id="670155"/>
    <lineage>
        <taxon>Bacteria</taxon>
        <taxon>Pseudomonadati</taxon>
        <taxon>Pseudomonadota</taxon>
        <taxon>Alphaproteobacteria</taxon>
        <taxon>Rhodobacterales</taxon>
        <taxon>Roseobacteraceae</taxon>
        <taxon>Litoreibacter</taxon>
    </lineage>
</organism>
<name>A0A1H2UYV9_9RHOB</name>
<feature type="transmembrane region" description="Helical" evidence="9">
    <location>
        <begin position="243"/>
        <end position="273"/>
    </location>
</feature>
<keyword evidence="2" id="KW-0813">Transport</keyword>
<comment type="similarity">
    <text evidence="8">Belongs to the TsuA/YedE (TC 9.B.102) family.</text>
</comment>
<keyword evidence="5 9" id="KW-0812">Transmembrane</keyword>
<keyword evidence="3" id="KW-1003">Cell membrane</keyword>
<dbReference type="OrthoDB" id="7984363at2"/>
<feature type="transmembrane region" description="Helical" evidence="9">
    <location>
        <begin position="200"/>
        <end position="221"/>
    </location>
</feature>
<evidence type="ECO:0000256" key="6">
    <source>
        <dbReference type="ARBA" id="ARBA00022989"/>
    </source>
</evidence>
<feature type="transmembrane region" description="Helical" evidence="9">
    <location>
        <begin position="321"/>
        <end position="340"/>
    </location>
</feature>
<feature type="transmembrane region" description="Helical" evidence="9">
    <location>
        <begin position="163"/>
        <end position="188"/>
    </location>
</feature>
<gene>
    <name evidence="10" type="ORF">SAMN04488001_1336</name>
</gene>
<evidence type="ECO:0000256" key="7">
    <source>
        <dbReference type="ARBA" id="ARBA00023136"/>
    </source>
</evidence>
<evidence type="ECO:0000256" key="8">
    <source>
        <dbReference type="ARBA" id="ARBA00035655"/>
    </source>
</evidence>
<dbReference type="AlphaFoldDB" id="A0A1H2UYV9"/>
<dbReference type="PANTHER" id="PTHR30574:SF1">
    <property type="entry name" value="SULPHUR TRANSPORT DOMAIN-CONTAINING PROTEIN"/>
    <property type="match status" value="1"/>
</dbReference>
<evidence type="ECO:0000256" key="5">
    <source>
        <dbReference type="ARBA" id="ARBA00022692"/>
    </source>
</evidence>
<keyword evidence="4" id="KW-0997">Cell inner membrane</keyword>
<feature type="transmembrane region" description="Helical" evidence="9">
    <location>
        <begin position="49"/>
        <end position="70"/>
    </location>
</feature>
<dbReference type="GO" id="GO:0005886">
    <property type="term" value="C:plasma membrane"/>
    <property type="evidence" value="ECO:0007669"/>
    <property type="project" value="UniProtKB-SubCell"/>
</dbReference>
<dbReference type="STRING" id="670155.SAMN04488001_1336"/>
<dbReference type="Pfam" id="PF04143">
    <property type="entry name" value="Sulf_transp"/>
    <property type="match status" value="1"/>
</dbReference>